<dbReference type="SUPFAM" id="SSF53223">
    <property type="entry name" value="Aminoacid dehydrogenase-like, N-terminal domain"/>
    <property type="match status" value="1"/>
</dbReference>
<feature type="region of interest" description="Disordered" evidence="2">
    <location>
        <begin position="12"/>
        <end position="40"/>
    </location>
</feature>
<dbReference type="EMBL" id="OU466857">
    <property type="protein sequence ID" value="CAH2036419.1"/>
    <property type="molecule type" value="Genomic_DNA"/>
</dbReference>
<reference evidence="4 5" key="1">
    <citation type="submission" date="2022-03" db="EMBL/GenBank/DDBJ databases">
        <authorList>
            <person name="Nunn A."/>
            <person name="Chopra R."/>
            <person name="Nunn A."/>
            <person name="Contreras Garrido A."/>
        </authorList>
    </citation>
    <scope>NUCLEOTIDE SEQUENCE [LARGE SCALE GENOMIC DNA]</scope>
</reference>
<evidence type="ECO:0000313" key="5">
    <source>
        <dbReference type="Proteomes" id="UP000836841"/>
    </source>
</evidence>
<dbReference type="PANTHER" id="PTHR43571:SF1">
    <property type="entry name" value="NADP-SPECIFIC GLUTAMATE DEHYDROGENASE 1-RELATED"/>
    <property type="match status" value="1"/>
</dbReference>
<dbReference type="InterPro" id="IPR046346">
    <property type="entry name" value="Aminoacid_DH-like_N_sf"/>
</dbReference>
<dbReference type="GO" id="GO:0004354">
    <property type="term" value="F:glutamate dehydrogenase (NADP+) activity"/>
    <property type="evidence" value="ECO:0007669"/>
    <property type="project" value="TreeGrafter"/>
</dbReference>
<evidence type="ECO:0000256" key="2">
    <source>
        <dbReference type="SAM" id="MobiDB-lite"/>
    </source>
</evidence>
<sequence length="133" mass="14392">MTVTLKNALSPYKLGGASGGSDFDPKGRSDNEDLPSEEVGVGTREMGYLFGQYRRLAGQFQGSFTGPRIYWAASSLRTEASGYGVVYFARLMLADMNKEIKGLRCVVSGCGKIAMHVVEKLIACGAHPYLMVL</sequence>
<keyword evidence="5" id="KW-1185">Reference proteome</keyword>
<dbReference type="InterPro" id="IPR050724">
    <property type="entry name" value="Glu_Leu_Phe_Val_DH"/>
</dbReference>
<protein>
    <recommendedName>
        <fullName evidence="3">Glutamate/phenylalanine/leucine/valine/L-tryptophan dehydrogenase C-terminal domain-containing protein</fullName>
    </recommendedName>
</protein>
<dbReference type="Gene3D" id="3.40.50.720">
    <property type="entry name" value="NAD(P)-binding Rossmann-like Domain"/>
    <property type="match status" value="1"/>
</dbReference>
<comment type="similarity">
    <text evidence="1">Belongs to the Glu/Leu/Phe/Val dehydrogenases family.</text>
</comment>
<dbReference type="InterPro" id="IPR006096">
    <property type="entry name" value="Glu/Leu/Phe/Val/Trp_DH_C"/>
</dbReference>
<dbReference type="PANTHER" id="PTHR43571">
    <property type="entry name" value="NADP-SPECIFIC GLUTAMATE DEHYDROGENASE 1-RELATED"/>
    <property type="match status" value="1"/>
</dbReference>
<dbReference type="GO" id="GO:0006537">
    <property type="term" value="P:glutamate biosynthetic process"/>
    <property type="evidence" value="ECO:0007669"/>
    <property type="project" value="TreeGrafter"/>
</dbReference>
<dbReference type="SUPFAM" id="SSF51735">
    <property type="entry name" value="NAD(P)-binding Rossmann-fold domains"/>
    <property type="match status" value="1"/>
</dbReference>
<dbReference type="AlphaFoldDB" id="A0AAU9R9B6"/>
<dbReference type="Gene3D" id="3.40.50.10860">
    <property type="entry name" value="Leucine Dehydrogenase, chain A, domain 1"/>
    <property type="match status" value="1"/>
</dbReference>
<name>A0AAU9R9B6_THLAR</name>
<evidence type="ECO:0000259" key="3">
    <source>
        <dbReference type="Pfam" id="PF00208"/>
    </source>
</evidence>
<dbReference type="Pfam" id="PF00208">
    <property type="entry name" value="ELFV_dehydrog"/>
    <property type="match status" value="1"/>
</dbReference>
<dbReference type="InterPro" id="IPR036291">
    <property type="entry name" value="NAD(P)-bd_dom_sf"/>
</dbReference>
<dbReference type="GO" id="GO:0005829">
    <property type="term" value="C:cytosol"/>
    <property type="evidence" value="ECO:0007669"/>
    <property type="project" value="TreeGrafter"/>
</dbReference>
<gene>
    <name evidence="4" type="ORF">TAV2_LOCUS1477</name>
</gene>
<accession>A0AAU9R9B6</accession>
<dbReference type="Proteomes" id="UP000836841">
    <property type="component" value="Chromosome 1"/>
</dbReference>
<organism evidence="4 5">
    <name type="scientific">Thlaspi arvense</name>
    <name type="common">Field penny-cress</name>
    <dbReference type="NCBI Taxonomy" id="13288"/>
    <lineage>
        <taxon>Eukaryota</taxon>
        <taxon>Viridiplantae</taxon>
        <taxon>Streptophyta</taxon>
        <taxon>Embryophyta</taxon>
        <taxon>Tracheophyta</taxon>
        <taxon>Spermatophyta</taxon>
        <taxon>Magnoliopsida</taxon>
        <taxon>eudicotyledons</taxon>
        <taxon>Gunneridae</taxon>
        <taxon>Pentapetalae</taxon>
        <taxon>rosids</taxon>
        <taxon>malvids</taxon>
        <taxon>Brassicales</taxon>
        <taxon>Brassicaceae</taxon>
        <taxon>Thlaspideae</taxon>
        <taxon>Thlaspi</taxon>
    </lineage>
</organism>
<proteinExistence type="inferred from homology"/>
<evidence type="ECO:0000313" key="4">
    <source>
        <dbReference type="EMBL" id="CAH2036419.1"/>
    </source>
</evidence>
<feature type="domain" description="Glutamate/phenylalanine/leucine/valine/L-tryptophan dehydrogenase C-terminal" evidence="3">
    <location>
        <begin position="74"/>
        <end position="127"/>
    </location>
</feature>
<evidence type="ECO:0000256" key="1">
    <source>
        <dbReference type="ARBA" id="ARBA00006382"/>
    </source>
</evidence>